<name>A0A371DKL6_9APHY</name>
<evidence type="ECO:0000313" key="3">
    <source>
        <dbReference type="Proteomes" id="UP000256964"/>
    </source>
</evidence>
<sequence>MLDLQNYDRGVEETTLNVLDTAEAFTTITHASPCAMIPMLTRPIQLRRVMDPRRARDPRLARQDPRLQQQQQRSHSNTPSGPPQTQPQGLPHQGLPHQVSPFQAPLGLQASTSQVPSPRCVQ</sequence>
<dbReference type="Proteomes" id="UP000256964">
    <property type="component" value="Unassembled WGS sequence"/>
</dbReference>
<feature type="compositionally biased region" description="Low complexity" evidence="1">
    <location>
        <begin position="86"/>
        <end position="98"/>
    </location>
</feature>
<reference evidence="2 3" key="1">
    <citation type="journal article" date="2018" name="Biotechnol. Biofuels">
        <title>Integrative visual omics of the white-rot fungus Polyporus brumalis exposes the biotechnological potential of its oxidative enzymes for delignifying raw plant biomass.</title>
        <authorList>
            <person name="Miyauchi S."/>
            <person name="Rancon A."/>
            <person name="Drula E."/>
            <person name="Hage H."/>
            <person name="Chaduli D."/>
            <person name="Favel A."/>
            <person name="Grisel S."/>
            <person name="Henrissat B."/>
            <person name="Herpoel-Gimbert I."/>
            <person name="Ruiz-Duenas F.J."/>
            <person name="Chevret D."/>
            <person name="Hainaut M."/>
            <person name="Lin J."/>
            <person name="Wang M."/>
            <person name="Pangilinan J."/>
            <person name="Lipzen A."/>
            <person name="Lesage-Meessen L."/>
            <person name="Navarro D."/>
            <person name="Riley R."/>
            <person name="Grigoriev I.V."/>
            <person name="Zhou S."/>
            <person name="Raouche S."/>
            <person name="Rosso M.N."/>
        </authorList>
    </citation>
    <scope>NUCLEOTIDE SEQUENCE [LARGE SCALE GENOMIC DNA]</scope>
    <source>
        <strain evidence="2 3">BRFM 1820</strain>
    </source>
</reference>
<feature type="region of interest" description="Disordered" evidence="1">
    <location>
        <begin position="45"/>
        <end position="122"/>
    </location>
</feature>
<dbReference type="AlphaFoldDB" id="A0A371DKL6"/>
<accession>A0A371DKL6</accession>
<dbReference type="EMBL" id="KZ857388">
    <property type="protein sequence ID" value="RDX53071.1"/>
    <property type="molecule type" value="Genomic_DNA"/>
</dbReference>
<protein>
    <submittedName>
        <fullName evidence="2">Uncharacterized protein</fullName>
    </submittedName>
</protein>
<proteinExistence type="predicted"/>
<dbReference type="STRING" id="139420.A0A371DKL6"/>
<organism evidence="2 3">
    <name type="scientific">Lentinus brumalis</name>
    <dbReference type="NCBI Taxonomy" id="2498619"/>
    <lineage>
        <taxon>Eukaryota</taxon>
        <taxon>Fungi</taxon>
        <taxon>Dikarya</taxon>
        <taxon>Basidiomycota</taxon>
        <taxon>Agaricomycotina</taxon>
        <taxon>Agaricomycetes</taxon>
        <taxon>Polyporales</taxon>
        <taxon>Polyporaceae</taxon>
        <taxon>Lentinus</taxon>
    </lineage>
</organism>
<keyword evidence="3" id="KW-1185">Reference proteome</keyword>
<evidence type="ECO:0000313" key="2">
    <source>
        <dbReference type="EMBL" id="RDX53071.1"/>
    </source>
</evidence>
<evidence type="ECO:0000256" key="1">
    <source>
        <dbReference type="SAM" id="MobiDB-lite"/>
    </source>
</evidence>
<gene>
    <name evidence="2" type="ORF">OH76DRAFT_67112</name>
</gene>
<feature type="compositionally biased region" description="Basic and acidic residues" evidence="1">
    <location>
        <begin position="48"/>
        <end position="65"/>
    </location>
</feature>